<dbReference type="EMBL" id="VTWS01000005">
    <property type="protein sequence ID" value="KAA9349836.1"/>
    <property type="molecule type" value="Genomic_DNA"/>
</dbReference>
<reference evidence="2 3" key="1">
    <citation type="submission" date="2019-09" db="EMBL/GenBank/DDBJ databases">
        <title>Genome Sequence of Larkinella sp MA1.</title>
        <authorList>
            <person name="Srinivasan S."/>
        </authorList>
    </citation>
    <scope>NUCLEOTIDE SEQUENCE [LARGE SCALE GENOMIC DNA]</scope>
    <source>
        <strain evidence="2 3">MA1</strain>
    </source>
</reference>
<dbReference type="InterPro" id="IPR008979">
    <property type="entry name" value="Galactose-bd-like_sf"/>
</dbReference>
<proteinExistence type="predicted"/>
<dbReference type="InterPro" id="IPR025975">
    <property type="entry name" value="Polysacc_lyase"/>
</dbReference>
<accession>A0A5N1JFD1</accession>
<dbReference type="AlphaFoldDB" id="A0A5N1JFD1"/>
<dbReference type="Proteomes" id="UP000326344">
    <property type="component" value="Unassembled WGS sequence"/>
</dbReference>
<evidence type="ECO:0000313" key="2">
    <source>
        <dbReference type="EMBL" id="KAA9349836.1"/>
    </source>
</evidence>
<gene>
    <name evidence="2" type="ORF">F0P93_20560</name>
</gene>
<dbReference type="InterPro" id="IPR000421">
    <property type="entry name" value="FA58C"/>
</dbReference>
<organism evidence="2 3">
    <name type="scientific">Larkinella humicola</name>
    <dbReference type="NCBI Taxonomy" id="2607654"/>
    <lineage>
        <taxon>Bacteria</taxon>
        <taxon>Pseudomonadati</taxon>
        <taxon>Bacteroidota</taxon>
        <taxon>Cytophagia</taxon>
        <taxon>Cytophagales</taxon>
        <taxon>Spirosomataceae</taxon>
        <taxon>Larkinella</taxon>
    </lineage>
</organism>
<protein>
    <recommendedName>
        <fullName evidence="1">F5/8 type C domain-containing protein</fullName>
    </recommendedName>
</protein>
<dbReference type="Pfam" id="PF00754">
    <property type="entry name" value="F5_F8_type_C"/>
    <property type="match status" value="1"/>
</dbReference>
<dbReference type="Gene3D" id="2.60.120.200">
    <property type="match status" value="1"/>
</dbReference>
<feature type="domain" description="F5/8 type C" evidence="1">
    <location>
        <begin position="38"/>
        <end position="187"/>
    </location>
</feature>
<dbReference type="Pfam" id="PF14099">
    <property type="entry name" value="Polysacc_lyase"/>
    <property type="match status" value="1"/>
</dbReference>
<dbReference type="PROSITE" id="PS50022">
    <property type="entry name" value="FA58C_3"/>
    <property type="match status" value="1"/>
</dbReference>
<keyword evidence="3" id="KW-1185">Reference proteome</keyword>
<name>A0A5N1JFD1_9BACT</name>
<evidence type="ECO:0000313" key="3">
    <source>
        <dbReference type="Proteomes" id="UP000326344"/>
    </source>
</evidence>
<dbReference type="Gene3D" id="2.60.120.260">
    <property type="entry name" value="Galactose-binding domain-like"/>
    <property type="match status" value="1"/>
</dbReference>
<comment type="caution">
    <text evidence="2">The sequence shown here is derived from an EMBL/GenBank/DDBJ whole genome shotgun (WGS) entry which is preliminary data.</text>
</comment>
<sequence>MIARFVVRAKSVTFINNIHMKRHKRYAFWLLAMPLASCFQLVDHRPDTEGPARKFRIPAANVSTPAAVDGVNVKGNVVDGSLSTRWSGEGNPQYITLNLGQPGKIDYIQMGFHTSGSATRTSSFDVAVSGDSLNWTTVLANQRSAPGNTDLQKFDFPDIEGKYLRITGYGNNQSAWNSYTEIEAWGWGPTVEIPADTSTGEPPYQAGTLDVIGDWETGDASQWDGISAGSVADQFAAVTSPVRQGTFAARFTVRPGDKVRKANGTYTSGERAEATLWNYQRETLNDEYYYGWSTLFPEDWTEPKQWGIFMQWHAHTPISPPVAFSARANSVRVEVSTGSIVNAYPTEFEKSYPILTDLHKGQWNDFIVRIKFRPDATGILEVWHKLKSESTFKKVLSLTNIPTLQWTSNLAQLETNYQIPFKKDGVDGYTTGCYVQHGLYRQDTPTVENGGNINVLYQDNWCRGTSFSAVKARFN</sequence>
<evidence type="ECO:0000259" key="1">
    <source>
        <dbReference type="PROSITE" id="PS50022"/>
    </source>
</evidence>
<dbReference type="SUPFAM" id="SSF49785">
    <property type="entry name" value="Galactose-binding domain-like"/>
    <property type="match status" value="1"/>
</dbReference>